<feature type="compositionally biased region" description="Basic and acidic residues" evidence="2">
    <location>
        <begin position="135"/>
        <end position="152"/>
    </location>
</feature>
<dbReference type="PANTHER" id="PTHR22028:SF5">
    <property type="entry name" value="COILED-COIL DOMAIN-CONTAINING PROTEIN 191"/>
    <property type="match status" value="1"/>
</dbReference>
<feature type="region of interest" description="Disordered" evidence="2">
    <location>
        <begin position="135"/>
        <end position="155"/>
    </location>
</feature>
<evidence type="ECO:0000256" key="2">
    <source>
        <dbReference type="SAM" id="MobiDB-lite"/>
    </source>
</evidence>
<sequence length="484" mass="57892">MAPSRLASRVLLNEEINKITDPLSEVKQLGNNAEPCAKEFKGELSWKDILFWKDLRNSENTPIAIEHCANRVSSGNAFVGHTLQIREYVISEDEPQPSDPKVLTRKYFIIWKDAIHLKKEKIKLLQEKIDKKEKIGSKQKDQNSKTDSEKLSKVGQPKLSANYKNRFIAQKNIINLQKVKLEEQNKIIEELQLGIIREDLLKSLETTKTNIREIFSNCSVKVKCKMPALFTDENKTFMLNTQKAPRIIQHMEQRAIHRAQNRQIILERKRIIEEARQQMLEEAIEKKKVVEEEERKNNLEQIKEKPTDFYNKLLFRKYFQELCSYSKKCKDNNLLARRHYKVKLLQKSIYNWCIFIEEKYSVKYDIADAHFAYNVLKRTINIWHNFIIENVRNMQVAEDVYDFRLVSNTFNHWQRYICAQIILEDKYMKKAERHYKRKILLHYYYQWRSLPAVIQLEKAKELKKQKWREKVWEVLPDYKPPEDV</sequence>
<dbReference type="Proteomes" id="UP001162162">
    <property type="component" value="Unassembled WGS sequence"/>
</dbReference>
<dbReference type="InterPro" id="IPR052270">
    <property type="entry name" value="CACF_protein"/>
</dbReference>
<keyword evidence="5" id="KW-1185">Reference proteome</keyword>
<feature type="domain" description="Sfi1 spindle body" evidence="3">
    <location>
        <begin position="294"/>
        <end position="448"/>
    </location>
</feature>
<dbReference type="PANTHER" id="PTHR22028">
    <property type="entry name" value="SFI1 SPINDLE BODY DOMAIN-CONTAINING PROTEIN-RELATED"/>
    <property type="match status" value="1"/>
</dbReference>
<gene>
    <name evidence="4" type="ORF">NQ318_007995</name>
</gene>
<evidence type="ECO:0000259" key="3">
    <source>
        <dbReference type="Pfam" id="PF08457"/>
    </source>
</evidence>
<dbReference type="Pfam" id="PF08457">
    <property type="entry name" value="Sfi1"/>
    <property type="match status" value="1"/>
</dbReference>
<proteinExistence type="predicted"/>
<reference evidence="4" key="1">
    <citation type="journal article" date="2023" name="Insect Mol. Biol.">
        <title>Genome sequencing provides insights into the evolution of gene families encoding plant cell wall-degrading enzymes in longhorned beetles.</title>
        <authorList>
            <person name="Shin N.R."/>
            <person name="Okamura Y."/>
            <person name="Kirsch R."/>
            <person name="Pauchet Y."/>
        </authorList>
    </citation>
    <scope>NUCLEOTIDE SEQUENCE</scope>
    <source>
        <strain evidence="4">AMC_N1</strain>
    </source>
</reference>
<accession>A0AAV8XJ69</accession>
<feature type="coiled-coil region" evidence="1">
    <location>
        <begin position="272"/>
        <end position="300"/>
    </location>
</feature>
<evidence type="ECO:0000256" key="1">
    <source>
        <dbReference type="SAM" id="Coils"/>
    </source>
</evidence>
<comment type="caution">
    <text evidence="4">The sequence shown here is derived from an EMBL/GenBank/DDBJ whole genome shotgun (WGS) entry which is preliminary data.</text>
</comment>
<keyword evidence="1" id="KW-0175">Coiled coil</keyword>
<name>A0AAV8XJ69_9CUCU</name>
<dbReference type="EMBL" id="JAPWTK010000539">
    <property type="protein sequence ID" value="KAJ8938707.1"/>
    <property type="molecule type" value="Genomic_DNA"/>
</dbReference>
<evidence type="ECO:0000313" key="5">
    <source>
        <dbReference type="Proteomes" id="UP001162162"/>
    </source>
</evidence>
<organism evidence="4 5">
    <name type="scientific">Aromia moschata</name>
    <dbReference type="NCBI Taxonomy" id="1265417"/>
    <lineage>
        <taxon>Eukaryota</taxon>
        <taxon>Metazoa</taxon>
        <taxon>Ecdysozoa</taxon>
        <taxon>Arthropoda</taxon>
        <taxon>Hexapoda</taxon>
        <taxon>Insecta</taxon>
        <taxon>Pterygota</taxon>
        <taxon>Neoptera</taxon>
        <taxon>Endopterygota</taxon>
        <taxon>Coleoptera</taxon>
        <taxon>Polyphaga</taxon>
        <taxon>Cucujiformia</taxon>
        <taxon>Chrysomeloidea</taxon>
        <taxon>Cerambycidae</taxon>
        <taxon>Cerambycinae</taxon>
        <taxon>Callichromatini</taxon>
        <taxon>Aromia</taxon>
    </lineage>
</organism>
<dbReference type="InterPro" id="IPR013665">
    <property type="entry name" value="Sfi1_dom"/>
</dbReference>
<dbReference type="AlphaFoldDB" id="A0AAV8XJ69"/>
<protein>
    <recommendedName>
        <fullName evidence="3">Sfi1 spindle body domain-containing protein</fullName>
    </recommendedName>
</protein>
<evidence type="ECO:0000313" key="4">
    <source>
        <dbReference type="EMBL" id="KAJ8938707.1"/>
    </source>
</evidence>